<dbReference type="NCBIfam" id="TIGR00756">
    <property type="entry name" value="PPR"/>
    <property type="match status" value="6"/>
</dbReference>
<comment type="caution">
    <text evidence="3">The sequence shown here is derived from an EMBL/GenBank/DDBJ whole genome shotgun (WGS) entry which is preliminary data.</text>
</comment>
<feature type="repeat" description="PPR" evidence="2">
    <location>
        <begin position="512"/>
        <end position="542"/>
    </location>
</feature>
<sequence>MKSREFINNLFEACKNERSVYQLHCLTLKTGLVTNSLYVTKLNTLYVKHSTLQNARKLFDETPQPTVYLWNSLLRSYCREKQWKETIRLFNRMLSQSISTSDKPDKFTVPIAIKACAGLSDLKTGKVIHGLVKKSDEMKADMFVGSALVELYAKCGEMEDSLRVFEEFPEPDVVLWTSMVTAYQKNGNAKEALSFLSQMVMNEGLIPDRVTLVSVISSCTQLGSLLAGKSVHGLTIRMGFDNDLSVANSLLNLYAKTGSTRNARNLFAKMSEKDVISWSSMILCYVQNEEPDAALNLFDEMVKKKYEPNSVTLVSVLQACAAAINVNVGRRIHELTKQNWIELDLSVSTSLLDMYMKCSCLNDAIDIFKRMPYKDVVCWSALISGYAQNGLAHESLGIFRNMLSDGTRPDTVTMVKVLTACAELGILHQALCLHGYLVSSGFDEKVFVGAALIDLYSKCGSLDNSIRVFDFLSEKDVVVWSSMIAGYGMNGFGREAVRMFNRMTEGPGIIPNPITFLSVLSACSHTGLVEEGIKIFDEMVHKYKIEPNSEHQSVMVDLLGRTGKLNKAMEFIEKMKVKCEPHVWGALLGACRIHQNVEMAERVAKKLLRQDQNHAGYYVLLSNIYAVDEKWDSVARIRNLVKEKGLTRIPGQSWVQVKGKVYTFTAADSSRLESECVYQLLREIEVKMKEENQISDTDFTLLEV</sequence>
<evidence type="ECO:0008006" key="5">
    <source>
        <dbReference type="Google" id="ProtNLM"/>
    </source>
</evidence>
<organism evidence="3 4">
    <name type="scientific">Papaver nudicaule</name>
    <name type="common">Iceland poppy</name>
    <dbReference type="NCBI Taxonomy" id="74823"/>
    <lineage>
        <taxon>Eukaryota</taxon>
        <taxon>Viridiplantae</taxon>
        <taxon>Streptophyta</taxon>
        <taxon>Embryophyta</taxon>
        <taxon>Tracheophyta</taxon>
        <taxon>Spermatophyta</taxon>
        <taxon>Magnoliopsida</taxon>
        <taxon>Ranunculales</taxon>
        <taxon>Papaveraceae</taxon>
        <taxon>Papaveroideae</taxon>
        <taxon>Papaver</taxon>
    </lineage>
</organism>
<accession>A0AA41S4E7</accession>
<feature type="repeat" description="PPR" evidence="2">
    <location>
        <begin position="66"/>
        <end position="100"/>
    </location>
</feature>
<dbReference type="PANTHER" id="PTHR47926:SF431">
    <property type="entry name" value="PENTATRICOPEPTIDE REPEAT-CONTAINING PROTEIN-RELATED"/>
    <property type="match status" value="1"/>
</dbReference>
<feature type="repeat" description="PPR" evidence="2">
    <location>
        <begin position="476"/>
        <end position="511"/>
    </location>
</feature>
<evidence type="ECO:0000256" key="2">
    <source>
        <dbReference type="PROSITE-ProRule" id="PRU00708"/>
    </source>
</evidence>
<dbReference type="FunFam" id="1.25.40.10:FF:000436">
    <property type="entry name" value="Pentatricopeptide repeat-containing protein At5g39350 family"/>
    <property type="match status" value="1"/>
</dbReference>
<protein>
    <recommendedName>
        <fullName evidence="5">Pentatricopeptide repeat-containing protein</fullName>
    </recommendedName>
</protein>
<dbReference type="GO" id="GO:0009451">
    <property type="term" value="P:RNA modification"/>
    <property type="evidence" value="ECO:0007669"/>
    <property type="project" value="InterPro"/>
</dbReference>
<dbReference type="InterPro" id="IPR011990">
    <property type="entry name" value="TPR-like_helical_dom_sf"/>
</dbReference>
<reference evidence="3" key="1">
    <citation type="submission" date="2022-03" db="EMBL/GenBank/DDBJ databases">
        <title>A functionally conserved STORR gene fusion in Papaver species that diverged 16.8 million years ago.</title>
        <authorList>
            <person name="Catania T."/>
        </authorList>
    </citation>
    <scope>NUCLEOTIDE SEQUENCE</scope>
    <source>
        <strain evidence="3">S-191538</strain>
    </source>
</reference>
<dbReference type="InterPro" id="IPR046848">
    <property type="entry name" value="E_motif"/>
</dbReference>
<evidence type="ECO:0000313" key="3">
    <source>
        <dbReference type="EMBL" id="MCL7029309.1"/>
    </source>
</evidence>
<dbReference type="FunFam" id="1.25.40.10:FF:000090">
    <property type="entry name" value="Pentatricopeptide repeat-containing protein, chloroplastic"/>
    <property type="match status" value="1"/>
</dbReference>
<dbReference type="Gene3D" id="1.25.40.10">
    <property type="entry name" value="Tetratricopeptide repeat domain"/>
    <property type="match status" value="5"/>
</dbReference>
<dbReference type="Pfam" id="PF01535">
    <property type="entry name" value="PPR"/>
    <property type="match status" value="5"/>
</dbReference>
<evidence type="ECO:0000256" key="1">
    <source>
        <dbReference type="ARBA" id="ARBA00022737"/>
    </source>
</evidence>
<dbReference type="FunFam" id="1.25.40.10:FF:000073">
    <property type="entry name" value="Pentatricopeptide repeat-containing protein chloroplastic"/>
    <property type="match status" value="2"/>
</dbReference>
<keyword evidence="1" id="KW-0677">Repeat</keyword>
<dbReference type="InterPro" id="IPR002885">
    <property type="entry name" value="PPR_rpt"/>
</dbReference>
<dbReference type="Proteomes" id="UP001177140">
    <property type="component" value="Unassembled WGS sequence"/>
</dbReference>
<feature type="repeat" description="PPR" evidence="2">
    <location>
        <begin position="274"/>
        <end position="308"/>
    </location>
</feature>
<name>A0AA41S4E7_PAPNU</name>
<dbReference type="EMBL" id="JAJJMA010088927">
    <property type="protein sequence ID" value="MCL7029309.1"/>
    <property type="molecule type" value="Genomic_DNA"/>
</dbReference>
<dbReference type="AlphaFoldDB" id="A0AA41S4E7"/>
<dbReference type="InterPro" id="IPR046960">
    <property type="entry name" value="PPR_At4g14850-like_plant"/>
</dbReference>
<dbReference type="PROSITE" id="PS51375">
    <property type="entry name" value="PPR"/>
    <property type="match status" value="6"/>
</dbReference>
<feature type="repeat" description="PPR" evidence="2">
    <location>
        <begin position="172"/>
        <end position="207"/>
    </location>
</feature>
<gene>
    <name evidence="3" type="ORF">MKW94_030490</name>
</gene>
<proteinExistence type="predicted"/>
<keyword evidence="4" id="KW-1185">Reference proteome</keyword>
<evidence type="ECO:0000313" key="4">
    <source>
        <dbReference type="Proteomes" id="UP001177140"/>
    </source>
</evidence>
<dbReference type="GO" id="GO:0003729">
    <property type="term" value="F:mRNA binding"/>
    <property type="evidence" value="ECO:0007669"/>
    <property type="project" value="UniProtKB-ARBA"/>
</dbReference>
<dbReference type="PANTHER" id="PTHR47926">
    <property type="entry name" value="PENTATRICOPEPTIDE REPEAT-CONTAINING PROTEIN"/>
    <property type="match status" value="1"/>
</dbReference>
<dbReference type="Pfam" id="PF20431">
    <property type="entry name" value="E_motif"/>
    <property type="match status" value="1"/>
</dbReference>
<dbReference type="Pfam" id="PF13041">
    <property type="entry name" value="PPR_2"/>
    <property type="match status" value="3"/>
</dbReference>
<feature type="repeat" description="PPR" evidence="2">
    <location>
        <begin position="375"/>
        <end position="409"/>
    </location>
</feature>